<feature type="chain" id="PRO_5025673020" evidence="10">
    <location>
        <begin position="25"/>
        <end position="603"/>
    </location>
</feature>
<dbReference type="PROSITE" id="PS00250">
    <property type="entry name" value="TGF_BETA_1"/>
    <property type="match status" value="1"/>
</dbReference>
<dbReference type="Gene3D" id="2.60.120.970">
    <property type="match status" value="1"/>
</dbReference>
<keyword evidence="13" id="KW-1185">Reference proteome</keyword>
<evidence type="ECO:0000256" key="1">
    <source>
        <dbReference type="ARBA" id="ARBA00004613"/>
    </source>
</evidence>
<keyword evidence="6" id="KW-1015">Disulfide bond</keyword>
<dbReference type="InterPro" id="IPR029034">
    <property type="entry name" value="Cystine-knot_cytokine"/>
</dbReference>
<accession>A0A671W3D9</accession>
<evidence type="ECO:0000256" key="5">
    <source>
        <dbReference type="ARBA" id="ARBA00023030"/>
    </source>
</evidence>
<gene>
    <name evidence="12" type="primary">GDF5</name>
    <name evidence="12" type="synonym">gdf5</name>
</gene>
<dbReference type="OrthoDB" id="5987191at2759"/>
<dbReference type="PANTHER" id="PTHR11848">
    <property type="entry name" value="TGF-BETA FAMILY"/>
    <property type="match status" value="1"/>
</dbReference>
<evidence type="ECO:0000259" key="11">
    <source>
        <dbReference type="PROSITE" id="PS51362"/>
    </source>
</evidence>
<keyword evidence="3" id="KW-0964">Secreted</keyword>
<dbReference type="GO" id="GO:0005615">
    <property type="term" value="C:extracellular space"/>
    <property type="evidence" value="ECO:0007669"/>
    <property type="project" value="TreeGrafter"/>
</dbReference>
<feature type="compositionally biased region" description="Low complexity" evidence="9">
    <location>
        <begin position="184"/>
        <end position="221"/>
    </location>
</feature>
<reference evidence="12" key="1">
    <citation type="submission" date="2021-04" db="EMBL/GenBank/DDBJ databases">
        <authorList>
            <consortium name="Wellcome Sanger Institute Data Sharing"/>
        </authorList>
    </citation>
    <scope>NUCLEOTIDE SEQUENCE [LARGE SCALE GENOMIC DNA]</scope>
</reference>
<comment type="subcellular location">
    <subcellularLocation>
        <location evidence="1">Secreted</location>
    </subcellularLocation>
</comment>
<feature type="compositionally biased region" description="Basic and acidic residues" evidence="9">
    <location>
        <begin position="30"/>
        <end position="44"/>
    </location>
</feature>
<organism evidence="12 13">
    <name type="scientific">Sparus aurata</name>
    <name type="common">Gilthead sea bream</name>
    <dbReference type="NCBI Taxonomy" id="8175"/>
    <lineage>
        <taxon>Eukaryota</taxon>
        <taxon>Metazoa</taxon>
        <taxon>Chordata</taxon>
        <taxon>Craniata</taxon>
        <taxon>Vertebrata</taxon>
        <taxon>Euteleostomi</taxon>
        <taxon>Actinopterygii</taxon>
        <taxon>Neopterygii</taxon>
        <taxon>Teleostei</taxon>
        <taxon>Neoteleostei</taxon>
        <taxon>Acanthomorphata</taxon>
        <taxon>Eupercaria</taxon>
        <taxon>Spariformes</taxon>
        <taxon>Sparidae</taxon>
        <taxon>Sparus</taxon>
    </lineage>
</organism>
<comment type="similarity">
    <text evidence="2 8">Belongs to the TGF-beta family.</text>
</comment>
<feature type="signal peptide" evidence="10">
    <location>
        <begin position="1"/>
        <end position="24"/>
    </location>
</feature>
<sequence length="603" mass="65393">MKVVKRLSLLLSCWTLIYLDPVLGSLSRTRPTERHHQRLGEAAEHAAGGGQGEQVHRRTGGGDGGSAPAAGRQAVTAAGTWKPAPGSPARITRIRAGPPLIKGETTVIKSKLTSTAPRTGAVPVNRAQLQQQHRDRAVSLGRREAARSWLPGGDGKAHAPAALSAHAAGRGVGTAAVGGGRGSSPGKPSGKAASRAAAAAPVRTASPQRAAAAHKQQQSAAPVAQRGAGSKSPKVSDHKQPLVTPHDYMLSLYWSLSSGDLNSSALHEAGLANTITSFVDRGQDERGPQLRRQRYHFNVSSLERDGLLGAELRILRKRLSDPRRVSTGSSAADGGGGGSSPCLKLYTCASGKQQAVLLQMKPLEDLLGGGGFGSKWEVFDIWKAFKGAKNQQNQQLCFELEALEHRAGRPLDLRLLGFARPGRTNKEKAFLLAFGKSKKRDLFYNEIKARSGHDNKTVYEYLFTQRRMRRAPATRGAKKTLQPPPQSLPQHQLVKTQTRPRCHRRRLHVNFKEMGWDDWIIAPLEYEAFHCDGVCDFPIRSHLEPTNHAIIQTLMNSMDPESTPPTCCVPTRLSPISILYIDSANNVVYKQYEDMVVESCGCR</sequence>
<dbReference type="CDD" id="cd19399">
    <property type="entry name" value="TGF_beta_GDF5"/>
    <property type="match status" value="1"/>
</dbReference>
<dbReference type="GO" id="GO:0035239">
    <property type="term" value="P:tube morphogenesis"/>
    <property type="evidence" value="ECO:0007669"/>
    <property type="project" value="UniProtKB-ARBA"/>
</dbReference>
<dbReference type="InParanoid" id="A0A671W3D9"/>
<reference evidence="12" key="2">
    <citation type="submission" date="2025-08" db="UniProtKB">
        <authorList>
            <consortium name="Ensembl"/>
        </authorList>
    </citation>
    <scope>IDENTIFICATION</scope>
</reference>
<feature type="region of interest" description="Disordered" evidence="9">
    <location>
        <begin position="172"/>
        <end position="242"/>
    </location>
</feature>
<evidence type="ECO:0000256" key="4">
    <source>
        <dbReference type="ARBA" id="ARBA00022729"/>
    </source>
</evidence>
<dbReference type="SUPFAM" id="SSF57501">
    <property type="entry name" value="Cystine-knot cytokines"/>
    <property type="match status" value="1"/>
</dbReference>
<dbReference type="Gene3D" id="2.10.90.10">
    <property type="entry name" value="Cystine-knot cytokines"/>
    <property type="match status" value="1"/>
</dbReference>
<dbReference type="Ensembl" id="ENSSAUT00010034895.1">
    <property type="protein sequence ID" value="ENSSAUP00010033124.1"/>
    <property type="gene ID" value="ENSSAUG00010014052.1"/>
</dbReference>
<evidence type="ECO:0000256" key="9">
    <source>
        <dbReference type="SAM" id="MobiDB-lite"/>
    </source>
</evidence>
<evidence type="ECO:0000313" key="12">
    <source>
        <dbReference type="Ensembl" id="ENSSAUP00010033124.1"/>
    </source>
</evidence>
<dbReference type="GO" id="GO:0048705">
    <property type="term" value="P:skeletal system morphogenesis"/>
    <property type="evidence" value="ECO:0007669"/>
    <property type="project" value="Ensembl"/>
</dbReference>
<feature type="region of interest" description="Disordered" evidence="9">
    <location>
        <begin position="30"/>
        <end position="72"/>
    </location>
</feature>
<keyword evidence="7" id="KW-0325">Glycoprotein</keyword>
<dbReference type="GO" id="GO:0035141">
    <property type="term" value="P:medial fin morphogenesis"/>
    <property type="evidence" value="ECO:0007669"/>
    <property type="project" value="Ensembl"/>
</dbReference>
<dbReference type="InterPro" id="IPR017948">
    <property type="entry name" value="TGFb_CS"/>
</dbReference>
<dbReference type="PROSITE" id="PS51362">
    <property type="entry name" value="TGF_BETA_2"/>
    <property type="match status" value="1"/>
</dbReference>
<dbReference type="InterPro" id="IPR001839">
    <property type="entry name" value="TGF-b_C"/>
</dbReference>
<dbReference type="GO" id="GO:0008083">
    <property type="term" value="F:growth factor activity"/>
    <property type="evidence" value="ECO:0007669"/>
    <property type="project" value="UniProtKB-KW"/>
</dbReference>
<evidence type="ECO:0000256" key="10">
    <source>
        <dbReference type="SAM" id="SignalP"/>
    </source>
</evidence>
<dbReference type="FunFam" id="2.10.90.10:FF:000001">
    <property type="entry name" value="Bone morphogenetic protein 4"/>
    <property type="match status" value="1"/>
</dbReference>
<dbReference type="GO" id="GO:0005125">
    <property type="term" value="F:cytokine activity"/>
    <property type="evidence" value="ECO:0007669"/>
    <property type="project" value="TreeGrafter"/>
</dbReference>
<feature type="domain" description="TGF-beta family profile" evidence="11">
    <location>
        <begin position="467"/>
        <end position="603"/>
    </location>
</feature>
<dbReference type="OMA" id="AECAPES"/>
<evidence type="ECO:0000313" key="13">
    <source>
        <dbReference type="Proteomes" id="UP000472265"/>
    </source>
</evidence>
<dbReference type="InterPro" id="IPR001111">
    <property type="entry name" value="TGF-b_propeptide"/>
</dbReference>
<dbReference type="PANTHER" id="PTHR11848:SF44">
    <property type="entry name" value="GROWTH_DIFFERENTIATION FACTOR 5"/>
    <property type="match status" value="1"/>
</dbReference>
<dbReference type="Proteomes" id="UP000472265">
    <property type="component" value="Chromosome 6"/>
</dbReference>
<evidence type="ECO:0000256" key="3">
    <source>
        <dbReference type="ARBA" id="ARBA00022525"/>
    </source>
</evidence>
<dbReference type="FunCoup" id="A0A671W3D9">
    <property type="interactions" value="1069"/>
</dbReference>
<feature type="compositionally biased region" description="Gly residues" evidence="9">
    <location>
        <begin position="172"/>
        <end position="183"/>
    </location>
</feature>
<proteinExistence type="inferred from homology"/>
<dbReference type="GeneTree" id="ENSGT00940000160455"/>
<dbReference type="GO" id="GO:0035138">
    <property type="term" value="P:pectoral fin morphogenesis"/>
    <property type="evidence" value="ECO:0007669"/>
    <property type="project" value="Ensembl"/>
</dbReference>
<dbReference type="Pfam" id="PF00688">
    <property type="entry name" value="TGFb_propeptide"/>
    <property type="match status" value="1"/>
</dbReference>
<name>A0A671W3D9_SPAAU</name>
<dbReference type="SMART" id="SM00204">
    <property type="entry name" value="TGFB"/>
    <property type="match status" value="1"/>
</dbReference>
<evidence type="ECO:0000256" key="7">
    <source>
        <dbReference type="ARBA" id="ARBA00023180"/>
    </source>
</evidence>
<dbReference type="AlphaFoldDB" id="A0A671W3D9"/>
<evidence type="ECO:0000256" key="6">
    <source>
        <dbReference type="ARBA" id="ARBA00023157"/>
    </source>
</evidence>
<feature type="region of interest" description="Disordered" evidence="9">
    <location>
        <begin position="474"/>
        <end position="499"/>
    </location>
</feature>
<keyword evidence="4 10" id="KW-0732">Signal</keyword>
<evidence type="ECO:0000256" key="2">
    <source>
        <dbReference type="ARBA" id="ARBA00006656"/>
    </source>
</evidence>
<keyword evidence="5 8" id="KW-0339">Growth factor</keyword>
<protein>
    <submittedName>
        <fullName evidence="12">Growth differentiation factor 5</fullName>
    </submittedName>
</protein>
<reference evidence="12" key="3">
    <citation type="submission" date="2025-09" db="UniProtKB">
        <authorList>
            <consortium name="Ensembl"/>
        </authorList>
    </citation>
    <scope>IDENTIFICATION</scope>
</reference>
<evidence type="ECO:0000256" key="8">
    <source>
        <dbReference type="RuleBase" id="RU000354"/>
    </source>
</evidence>
<dbReference type="InterPro" id="IPR015615">
    <property type="entry name" value="TGF-beta-rel"/>
</dbReference>
<dbReference type="Pfam" id="PF00019">
    <property type="entry name" value="TGF_beta"/>
    <property type="match status" value="1"/>
</dbReference>